<evidence type="ECO:0000256" key="1">
    <source>
        <dbReference type="SAM" id="SignalP"/>
    </source>
</evidence>
<dbReference type="PANTHER" id="PTHR30383">
    <property type="entry name" value="THIOESTERASE 1/PROTEASE 1/LYSOPHOSPHOLIPASE L1"/>
    <property type="match status" value="1"/>
</dbReference>
<dbReference type="Proteomes" id="UP000032049">
    <property type="component" value="Unassembled WGS sequence"/>
</dbReference>
<dbReference type="EMBL" id="JXRA01000048">
    <property type="protein sequence ID" value="KIO77018.1"/>
    <property type="molecule type" value="Genomic_DNA"/>
</dbReference>
<keyword evidence="4" id="KW-1185">Reference proteome</keyword>
<dbReference type="InterPro" id="IPR036514">
    <property type="entry name" value="SGNH_hydro_sf"/>
</dbReference>
<evidence type="ECO:0000313" key="3">
    <source>
        <dbReference type="EMBL" id="KIO77018.1"/>
    </source>
</evidence>
<dbReference type="InterPro" id="IPR051532">
    <property type="entry name" value="Ester_Hydrolysis_Enzymes"/>
</dbReference>
<dbReference type="RefSeq" id="WP_041882154.1">
    <property type="nucleotide sequence ID" value="NZ_CP157278.1"/>
</dbReference>
<gene>
    <name evidence="3" type="ORF">TH53_11655</name>
</gene>
<accession>A0A0D0F5W3</accession>
<dbReference type="OrthoDB" id="9790057at2"/>
<dbReference type="GO" id="GO:0004622">
    <property type="term" value="F:phosphatidylcholine lysophospholipase activity"/>
    <property type="evidence" value="ECO:0007669"/>
    <property type="project" value="TreeGrafter"/>
</dbReference>
<name>A0A0D0F5W3_9SPHI</name>
<dbReference type="Pfam" id="PF13472">
    <property type="entry name" value="Lipase_GDSL_2"/>
    <property type="match status" value="1"/>
</dbReference>
<feature type="signal peptide" evidence="1">
    <location>
        <begin position="1"/>
        <end position="24"/>
    </location>
</feature>
<keyword evidence="1" id="KW-0732">Signal</keyword>
<reference evidence="3 4" key="1">
    <citation type="submission" date="2015-01" db="EMBL/GenBank/DDBJ databases">
        <title>Draft genome sequence of Pedobacter sp. NL19 isolated from sludge of an effluent treatment pond in an abandoned uranium mine.</title>
        <authorList>
            <person name="Santos T."/>
            <person name="Caetano T."/>
            <person name="Covas C."/>
            <person name="Cruz A."/>
            <person name="Mendo S."/>
        </authorList>
    </citation>
    <scope>NUCLEOTIDE SEQUENCE [LARGE SCALE GENOMIC DNA]</scope>
    <source>
        <strain evidence="3 4">NL19</strain>
    </source>
</reference>
<dbReference type="AlphaFoldDB" id="A0A0D0F5W3"/>
<comment type="caution">
    <text evidence="3">The sequence shown here is derived from an EMBL/GenBank/DDBJ whole genome shotgun (WGS) entry which is preliminary data.</text>
</comment>
<sequence length="223" mass="25860">MLKVLKVIAFSSTFLLLFNYNSFSQDKPAFWDDIQAIKQYDRVYAPPKDPILFIGSSSIRLWVDFTKTFKDYTVLNRGIGGAVTTDVDRYLEDIVFPYHPKQLVIYVGENDLIKAVSGDVVFEDFKKLYSHIRVKLPAVPIIYLSIKASPSRVQYLSKGIRANALVKEFLKGEENIRFIDIYQPMLDQKGEMQPKLFKEDMLHMNATGYEIWNKLLKPYLLKD</sequence>
<organism evidence="3 4">
    <name type="scientific">Pedobacter lusitanus</name>
    <dbReference type="NCBI Taxonomy" id="1503925"/>
    <lineage>
        <taxon>Bacteria</taxon>
        <taxon>Pseudomonadati</taxon>
        <taxon>Bacteroidota</taxon>
        <taxon>Sphingobacteriia</taxon>
        <taxon>Sphingobacteriales</taxon>
        <taxon>Sphingobacteriaceae</taxon>
        <taxon>Pedobacter</taxon>
    </lineage>
</organism>
<dbReference type="InterPro" id="IPR013830">
    <property type="entry name" value="SGNH_hydro"/>
</dbReference>
<dbReference type="PANTHER" id="PTHR30383:SF5">
    <property type="entry name" value="SGNH HYDROLASE-TYPE ESTERASE DOMAIN-CONTAINING PROTEIN"/>
    <property type="match status" value="1"/>
</dbReference>
<dbReference type="Gene3D" id="3.40.50.1110">
    <property type="entry name" value="SGNH hydrolase"/>
    <property type="match status" value="1"/>
</dbReference>
<dbReference type="STRING" id="1503925.TH53_11655"/>
<evidence type="ECO:0000313" key="4">
    <source>
        <dbReference type="Proteomes" id="UP000032049"/>
    </source>
</evidence>
<feature type="chain" id="PRO_5002226721" evidence="1">
    <location>
        <begin position="25"/>
        <end position="223"/>
    </location>
</feature>
<dbReference type="SUPFAM" id="SSF52266">
    <property type="entry name" value="SGNH hydrolase"/>
    <property type="match status" value="1"/>
</dbReference>
<evidence type="ECO:0000259" key="2">
    <source>
        <dbReference type="Pfam" id="PF13472"/>
    </source>
</evidence>
<feature type="domain" description="SGNH hydrolase-type esterase" evidence="2">
    <location>
        <begin position="67"/>
        <end position="211"/>
    </location>
</feature>
<protein>
    <submittedName>
        <fullName evidence="3">Contig48, whole genome shotgun sequence</fullName>
    </submittedName>
</protein>
<proteinExistence type="predicted"/>